<dbReference type="GO" id="GO:0005789">
    <property type="term" value="C:endoplasmic reticulum membrane"/>
    <property type="evidence" value="ECO:0007669"/>
    <property type="project" value="UniProtKB-SubCell"/>
</dbReference>
<dbReference type="InterPro" id="IPR007599">
    <property type="entry name" value="DER1"/>
</dbReference>
<feature type="compositionally biased region" description="Polar residues" evidence="8">
    <location>
        <begin position="243"/>
        <end position="252"/>
    </location>
</feature>
<keyword evidence="4 7" id="KW-0256">Endoplasmic reticulum</keyword>
<dbReference type="EMBL" id="KV878888">
    <property type="protein sequence ID" value="OJJ89513.1"/>
    <property type="molecule type" value="Genomic_DNA"/>
</dbReference>
<comment type="subcellular location">
    <subcellularLocation>
        <location evidence="1 7">Endoplasmic reticulum membrane</location>
        <topology evidence="1 7">Multi-pass membrane protein</topology>
    </subcellularLocation>
</comment>
<comment type="caution">
    <text evidence="7">Lacks conserved residue(s) required for the propagation of feature annotation.</text>
</comment>
<protein>
    <recommendedName>
        <fullName evidence="7">Derlin</fullName>
    </recommendedName>
</protein>
<name>A0A1L9W009_ASPGL</name>
<evidence type="ECO:0000256" key="6">
    <source>
        <dbReference type="ARBA" id="ARBA00023136"/>
    </source>
</evidence>
<feature type="region of interest" description="Disordered" evidence="8">
    <location>
        <begin position="223"/>
        <end position="263"/>
    </location>
</feature>
<dbReference type="SUPFAM" id="SSF144091">
    <property type="entry name" value="Rhomboid-like"/>
    <property type="match status" value="1"/>
</dbReference>
<dbReference type="GeneID" id="34458760"/>
<accession>A0A1L9W009</accession>
<evidence type="ECO:0000313" key="10">
    <source>
        <dbReference type="Proteomes" id="UP000184300"/>
    </source>
</evidence>
<proteinExistence type="inferred from homology"/>
<evidence type="ECO:0000256" key="1">
    <source>
        <dbReference type="ARBA" id="ARBA00004477"/>
    </source>
</evidence>
<evidence type="ECO:0000313" key="9">
    <source>
        <dbReference type="EMBL" id="OJJ89513.1"/>
    </source>
</evidence>
<dbReference type="OrthoDB" id="19102at2759"/>
<dbReference type="Pfam" id="PF04511">
    <property type="entry name" value="DER1"/>
    <property type="match status" value="1"/>
</dbReference>
<keyword evidence="3 7" id="KW-0812">Transmembrane</keyword>
<dbReference type="GO" id="GO:0006950">
    <property type="term" value="P:response to stress"/>
    <property type="evidence" value="ECO:0007669"/>
    <property type="project" value="UniProtKB-ARBA"/>
</dbReference>
<evidence type="ECO:0000256" key="8">
    <source>
        <dbReference type="SAM" id="MobiDB-lite"/>
    </source>
</evidence>
<dbReference type="InterPro" id="IPR035952">
    <property type="entry name" value="Rhomboid-like_sf"/>
</dbReference>
<dbReference type="VEuPathDB" id="FungiDB:ASPGLDRAFT_161938"/>
<comment type="similarity">
    <text evidence="2 7">Belongs to the derlin family.</text>
</comment>
<feature type="transmembrane region" description="Helical" evidence="7">
    <location>
        <begin position="23"/>
        <end position="43"/>
    </location>
</feature>
<dbReference type="PANTHER" id="PTHR11009">
    <property type="entry name" value="DER1-LIKE PROTEIN, DERLIN"/>
    <property type="match status" value="1"/>
</dbReference>
<keyword evidence="5 7" id="KW-1133">Transmembrane helix</keyword>
<feature type="compositionally biased region" description="Polar residues" evidence="8">
    <location>
        <begin position="223"/>
        <end position="235"/>
    </location>
</feature>
<feature type="compositionally biased region" description="Gly residues" evidence="8">
    <location>
        <begin position="254"/>
        <end position="263"/>
    </location>
</feature>
<evidence type="ECO:0000256" key="5">
    <source>
        <dbReference type="ARBA" id="ARBA00022989"/>
    </source>
</evidence>
<keyword evidence="6 7" id="KW-0472">Membrane</keyword>
<evidence type="ECO:0000256" key="3">
    <source>
        <dbReference type="ARBA" id="ARBA00022692"/>
    </source>
</evidence>
<feature type="transmembrane region" description="Helical" evidence="7">
    <location>
        <begin position="111"/>
        <end position="130"/>
    </location>
</feature>
<organism evidence="9 10">
    <name type="scientific">Aspergillus glaucus CBS 516.65</name>
    <dbReference type="NCBI Taxonomy" id="1160497"/>
    <lineage>
        <taxon>Eukaryota</taxon>
        <taxon>Fungi</taxon>
        <taxon>Dikarya</taxon>
        <taxon>Ascomycota</taxon>
        <taxon>Pezizomycotina</taxon>
        <taxon>Eurotiomycetes</taxon>
        <taxon>Eurotiomycetidae</taxon>
        <taxon>Eurotiales</taxon>
        <taxon>Aspergillaceae</taxon>
        <taxon>Aspergillus</taxon>
        <taxon>Aspergillus subgen. Aspergillus</taxon>
    </lineage>
</organism>
<evidence type="ECO:0000256" key="4">
    <source>
        <dbReference type="ARBA" id="ARBA00022824"/>
    </source>
</evidence>
<dbReference type="Proteomes" id="UP000184300">
    <property type="component" value="Unassembled WGS sequence"/>
</dbReference>
<feature type="transmembrane region" description="Helical" evidence="7">
    <location>
        <begin position="150"/>
        <end position="170"/>
    </location>
</feature>
<evidence type="ECO:0000256" key="2">
    <source>
        <dbReference type="ARBA" id="ARBA00008917"/>
    </source>
</evidence>
<gene>
    <name evidence="9" type="ORF">ASPGLDRAFT_161938</name>
</gene>
<evidence type="ECO:0000256" key="7">
    <source>
        <dbReference type="RuleBase" id="RU363059"/>
    </source>
</evidence>
<keyword evidence="10" id="KW-1185">Reference proteome</keyword>
<dbReference type="RefSeq" id="XP_022406175.1">
    <property type="nucleotide sequence ID" value="XM_022542499.1"/>
</dbReference>
<dbReference type="AlphaFoldDB" id="A0A1L9W009"/>
<comment type="function">
    <text evidence="7">May be involved in the degradation of misfolded endoplasmic reticulum (ER) luminal proteins.</text>
</comment>
<reference evidence="10" key="1">
    <citation type="journal article" date="2017" name="Genome Biol.">
        <title>Comparative genomics reveals high biological diversity and specific adaptations in the industrially and medically important fungal genus Aspergillus.</title>
        <authorList>
            <person name="de Vries R.P."/>
            <person name="Riley R."/>
            <person name="Wiebenga A."/>
            <person name="Aguilar-Osorio G."/>
            <person name="Amillis S."/>
            <person name="Uchima C.A."/>
            <person name="Anderluh G."/>
            <person name="Asadollahi M."/>
            <person name="Askin M."/>
            <person name="Barry K."/>
            <person name="Battaglia E."/>
            <person name="Bayram O."/>
            <person name="Benocci T."/>
            <person name="Braus-Stromeyer S.A."/>
            <person name="Caldana C."/>
            <person name="Canovas D."/>
            <person name="Cerqueira G.C."/>
            <person name="Chen F."/>
            <person name="Chen W."/>
            <person name="Choi C."/>
            <person name="Clum A."/>
            <person name="Dos Santos R.A."/>
            <person name="Damasio A.R."/>
            <person name="Diallinas G."/>
            <person name="Emri T."/>
            <person name="Fekete E."/>
            <person name="Flipphi M."/>
            <person name="Freyberg S."/>
            <person name="Gallo A."/>
            <person name="Gournas C."/>
            <person name="Habgood R."/>
            <person name="Hainaut M."/>
            <person name="Harispe M.L."/>
            <person name="Henrissat B."/>
            <person name="Hilden K.S."/>
            <person name="Hope R."/>
            <person name="Hossain A."/>
            <person name="Karabika E."/>
            <person name="Karaffa L."/>
            <person name="Karanyi Z."/>
            <person name="Krasevec N."/>
            <person name="Kuo A."/>
            <person name="Kusch H."/>
            <person name="LaButti K."/>
            <person name="Lagendijk E.L."/>
            <person name="Lapidus A."/>
            <person name="Levasseur A."/>
            <person name="Lindquist E."/>
            <person name="Lipzen A."/>
            <person name="Logrieco A.F."/>
            <person name="MacCabe A."/>
            <person name="Maekelae M.R."/>
            <person name="Malavazi I."/>
            <person name="Melin P."/>
            <person name="Meyer V."/>
            <person name="Mielnichuk N."/>
            <person name="Miskei M."/>
            <person name="Molnar A.P."/>
            <person name="Mule G."/>
            <person name="Ngan C.Y."/>
            <person name="Orejas M."/>
            <person name="Orosz E."/>
            <person name="Ouedraogo J.P."/>
            <person name="Overkamp K.M."/>
            <person name="Park H.-S."/>
            <person name="Perrone G."/>
            <person name="Piumi F."/>
            <person name="Punt P.J."/>
            <person name="Ram A.F."/>
            <person name="Ramon A."/>
            <person name="Rauscher S."/>
            <person name="Record E."/>
            <person name="Riano-Pachon D.M."/>
            <person name="Robert V."/>
            <person name="Roehrig J."/>
            <person name="Ruller R."/>
            <person name="Salamov A."/>
            <person name="Salih N.S."/>
            <person name="Samson R.A."/>
            <person name="Sandor E."/>
            <person name="Sanguinetti M."/>
            <person name="Schuetze T."/>
            <person name="Sepcic K."/>
            <person name="Shelest E."/>
            <person name="Sherlock G."/>
            <person name="Sophianopoulou V."/>
            <person name="Squina F.M."/>
            <person name="Sun H."/>
            <person name="Susca A."/>
            <person name="Todd R.B."/>
            <person name="Tsang A."/>
            <person name="Unkles S.E."/>
            <person name="van de Wiele N."/>
            <person name="van Rossen-Uffink D."/>
            <person name="Oliveira J.V."/>
            <person name="Vesth T.C."/>
            <person name="Visser J."/>
            <person name="Yu J.-H."/>
            <person name="Zhou M."/>
            <person name="Andersen M.R."/>
            <person name="Archer D.B."/>
            <person name="Baker S.E."/>
            <person name="Benoit I."/>
            <person name="Brakhage A.A."/>
            <person name="Braus G.H."/>
            <person name="Fischer R."/>
            <person name="Frisvad J.C."/>
            <person name="Goldman G.H."/>
            <person name="Houbraken J."/>
            <person name="Oakley B."/>
            <person name="Pocsi I."/>
            <person name="Scazzocchio C."/>
            <person name="Seiboth B."/>
            <person name="vanKuyk P.A."/>
            <person name="Wortman J."/>
            <person name="Dyer P.S."/>
            <person name="Grigoriev I.V."/>
        </authorList>
    </citation>
    <scope>NUCLEOTIDE SEQUENCE [LARGE SCALE GENOMIC DNA]</scope>
    <source>
        <strain evidence="10">CBS 516.65</strain>
    </source>
</reference>
<sequence length="263" mass="29668">MDQFWSAPPVTRTLTALTFVQSLLVYGGLHSAYYVPFLTRLVFKFPPEVWRLGSSFLLTGPQLDFIFDLYFMFTYGSALETNSPRLNGPGDFFTYVFFVATVILPKLTAGCYLEGGIFTSALILAFVYTYAHHNKGIKTRFYFFQIRVEFLPWAMLVITMVRFGWRAALLESMGIVAAHMYEFLTRIYPAFGGGKNYITTPGFIRRLFIKTSRETYRSYGTAYRSTGQTPASASPASEEPRGWTSSTQNSWSGRGTGRRLGGG</sequence>
<dbReference type="STRING" id="1160497.A0A1L9W009"/>